<keyword evidence="1" id="KW-0472">Membrane</keyword>
<dbReference type="EMBL" id="CADCUR010000239">
    <property type="protein sequence ID" value="CAA9415473.1"/>
    <property type="molecule type" value="Genomic_DNA"/>
</dbReference>
<gene>
    <name evidence="2" type="ORF">AVDCRST_MAG74-2594</name>
</gene>
<proteinExistence type="predicted"/>
<feature type="transmembrane region" description="Helical" evidence="1">
    <location>
        <begin position="118"/>
        <end position="139"/>
    </location>
</feature>
<reference evidence="2" key="1">
    <citation type="submission" date="2020-02" db="EMBL/GenBank/DDBJ databases">
        <authorList>
            <person name="Meier V. D."/>
        </authorList>
    </citation>
    <scope>NUCLEOTIDE SEQUENCE</scope>
    <source>
        <strain evidence="2">AVDCRST_MAG74</strain>
    </source>
</reference>
<keyword evidence="1" id="KW-1133">Transmembrane helix</keyword>
<evidence type="ECO:0000313" key="2">
    <source>
        <dbReference type="EMBL" id="CAA9415473.1"/>
    </source>
</evidence>
<dbReference type="AlphaFoldDB" id="A0A6J4PH93"/>
<accession>A0A6J4PH93</accession>
<evidence type="ECO:0008006" key="3">
    <source>
        <dbReference type="Google" id="ProtNLM"/>
    </source>
</evidence>
<sequence length="146" mass="15951">MKIAGLLQRILPPVWLGMVCAIAVEAQLKFQAPNVTREIGLGIGKLVFTALNRAECAFAVLLLIAFFVSAAARKAQIIFAAILLILLAQTFWLIPNLVERIDLITDGNAPPDSSAHLTYIAFEMCKMILLLALSIFVNWQGADSQK</sequence>
<organism evidence="2">
    <name type="scientific">uncultured Pyrinomonadaceae bacterium</name>
    <dbReference type="NCBI Taxonomy" id="2283094"/>
    <lineage>
        <taxon>Bacteria</taxon>
        <taxon>Pseudomonadati</taxon>
        <taxon>Acidobacteriota</taxon>
        <taxon>Blastocatellia</taxon>
        <taxon>Blastocatellales</taxon>
        <taxon>Pyrinomonadaceae</taxon>
        <taxon>environmental samples</taxon>
    </lineage>
</organism>
<keyword evidence="1" id="KW-0812">Transmembrane</keyword>
<feature type="transmembrane region" description="Helical" evidence="1">
    <location>
        <begin position="77"/>
        <end position="98"/>
    </location>
</feature>
<evidence type="ECO:0000256" key="1">
    <source>
        <dbReference type="SAM" id="Phobius"/>
    </source>
</evidence>
<name>A0A6J4PH93_9BACT</name>
<protein>
    <recommendedName>
        <fullName evidence="3">DUF4149 domain-containing protein</fullName>
    </recommendedName>
</protein>
<feature type="transmembrane region" description="Helical" evidence="1">
    <location>
        <begin position="50"/>
        <end position="70"/>
    </location>
</feature>